<dbReference type="PANTHER" id="PTHR11727">
    <property type="entry name" value="DIMETHYLADENOSINE TRANSFERASE"/>
    <property type="match status" value="1"/>
</dbReference>
<keyword evidence="2" id="KW-0808">Transferase</keyword>
<evidence type="ECO:0000256" key="1">
    <source>
        <dbReference type="ARBA" id="ARBA00022603"/>
    </source>
</evidence>
<feature type="domain" description="Ribosomal RNA adenine methylase transferase N-terminal" evidence="6">
    <location>
        <begin position="66"/>
        <end position="179"/>
    </location>
</feature>
<keyword evidence="3" id="KW-0949">S-adenosyl-L-methionine</keyword>
<gene>
    <name evidence="7" type="ORF">M0638_19240</name>
</gene>
<dbReference type="RefSeq" id="WP_248668627.1">
    <property type="nucleotide sequence ID" value="NZ_JALPRX010000086.1"/>
</dbReference>
<evidence type="ECO:0000256" key="2">
    <source>
        <dbReference type="ARBA" id="ARBA00022679"/>
    </source>
</evidence>
<dbReference type="Gene3D" id="3.40.50.150">
    <property type="entry name" value="Vaccinia Virus protein VP39"/>
    <property type="match status" value="1"/>
</dbReference>
<dbReference type="SUPFAM" id="SSF53335">
    <property type="entry name" value="S-adenosyl-L-methionine-dependent methyltransferases"/>
    <property type="match status" value="1"/>
</dbReference>
<proteinExistence type="predicted"/>
<sequence length="235" mass="24646">MNETLSSTLPRPGALPGAAGTEAVPEAAPGRASPAAPARGGVGLFLRRWAAHPLRMGSVVPSSPALCRRVVRHAWPEPGRAVLELGAGTGVMARALLGAGLGPERLAVVEIDPDLCAHLRATLPGVTVVEGDARALPSLLPTRFRGRIGSVVCGIPLVLLPPPEQRRFIDAMVAVAPGRGFLHYSYCITSPLPARRHGLSAVRRAWTPLNVPPASVWFYRPDGAESRTGAVREAA</sequence>
<organism evidence="7 8">
    <name type="scientific">Roseomonas acroporae</name>
    <dbReference type="NCBI Taxonomy" id="2937791"/>
    <lineage>
        <taxon>Bacteria</taxon>
        <taxon>Pseudomonadati</taxon>
        <taxon>Pseudomonadota</taxon>
        <taxon>Alphaproteobacteria</taxon>
        <taxon>Acetobacterales</taxon>
        <taxon>Roseomonadaceae</taxon>
        <taxon>Roseomonas</taxon>
    </lineage>
</organism>
<protein>
    <submittedName>
        <fullName evidence="7">Methyltransferase domain-containing protein</fullName>
    </submittedName>
</protein>
<dbReference type="EMBL" id="JALPRX010000086">
    <property type="protein sequence ID" value="MCK8786515.1"/>
    <property type="molecule type" value="Genomic_DNA"/>
</dbReference>
<dbReference type="GO" id="GO:0003723">
    <property type="term" value="F:RNA binding"/>
    <property type="evidence" value="ECO:0007669"/>
    <property type="project" value="UniProtKB-KW"/>
</dbReference>
<keyword evidence="1 7" id="KW-0489">Methyltransferase</keyword>
<dbReference type="Pfam" id="PF13649">
    <property type="entry name" value="Methyltransf_25"/>
    <property type="match status" value="1"/>
</dbReference>
<evidence type="ECO:0000256" key="3">
    <source>
        <dbReference type="ARBA" id="ARBA00022691"/>
    </source>
</evidence>
<evidence type="ECO:0000313" key="7">
    <source>
        <dbReference type="EMBL" id="MCK8786515.1"/>
    </source>
</evidence>
<evidence type="ECO:0000259" key="6">
    <source>
        <dbReference type="SMART" id="SM00650"/>
    </source>
</evidence>
<evidence type="ECO:0000256" key="5">
    <source>
        <dbReference type="SAM" id="MobiDB-lite"/>
    </source>
</evidence>
<accession>A0A9X1YCJ0</accession>
<name>A0A9X1YCJ0_9PROT</name>
<keyword evidence="4" id="KW-0694">RNA-binding</keyword>
<evidence type="ECO:0000256" key="4">
    <source>
        <dbReference type="ARBA" id="ARBA00022884"/>
    </source>
</evidence>
<feature type="compositionally biased region" description="Low complexity" evidence="5">
    <location>
        <begin position="27"/>
        <end position="37"/>
    </location>
</feature>
<dbReference type="InterPro" id="IPR029063">
    <property type="entry name" value="SAM-dependent_MTases_sf"/>
</dbReference>
<dbReference type="AlphaFoldDB" id="A0A9X1YCJ0"/>
<dbReference type="CDD" id="cd02440">
    <property type="entry name" value="AdoMet_MTases"/>
    <property type="match status" value="1"/>
</dbReference>
<keyword evidence="8" id="KW-1185">Reference proteome</keyword>
<dbReference type="InterPro" id="IPR041698">
    <property type="entry name" value="Methyltransf_25"/>
</dbReference>
<dbReference type="InterPro" id="IPR001737">
    <property type="entry name" value="KsgA/Erm"/>
</dbReference>
<comment type="caution">
    <text evidence="7">The sequence shown here is derived from an EMBL/GenBank/DDBJ whole genome shotgun (WGS) entry which is preliminary data.</text>
</comment>
<dbReference type="GO" id="GO:0000179">
    <property type="term" value="F:rRNA (adenine-N6,N6-)-dimethyltransferase activity"/>
    <property type="evidence" value="ECO:0007669"/>
    <property type="project" value="InterPro"/>
</dbReference>
<dbReference type="InterPro" id="IPR020598">
    <property type="entry name" value="rRNA_Ade_methylase_Trfase_N"/>
</dbReference>
<dbReference type="SMART" id="SM00650">
    <property type="entry name" value="rADc"/>
    <property type="match status" value="1"/>
</dbReference>
<evidence type="ECO:0000313" key="8">
    <source>
        <dbReference type="Proteomes" id="UP001139516"/>
    </source>
</evidence>
<feature type="region of interest" description="Disordered" evidence="5">
    <location>
        <begin position="1"/>
        <end position="37"/>
    </location>
</feature>
<dbReference type="PANTHER" id="PTHR11727:SF7">
    <property type="entry name" value="DIMETHYLADENOSINE TRANSFERASE-RELATED"/>
    <property type="match status" value="1"/>
</dbReference>
<dbReference type="Proteomes" id="UP001139516">
    <property type="component" value="Unassembled WGS sequence"/>
</dbReference>
<reference evidence="7" key="1">
    <citation type="submission" date="2022-04" db="EMBL/GenBank/DDBJ databases">
        <title>Roseomonas acroporae sp. nov., isolated from coral Acropora digitifera.</title>
        <authorList>
            <person name="Sun H."/>
        </authorList>
    </citation>
    <scope>NUCLEOTIDE SEQUENCE</scope>
    <source>
        <strain evidence="7">NAR14</strain>
    </source>
</reference>